<organism evidence="3 4">
    <name type="scientific">Ramlibacter algicola</name>
    <dbReference type="NCBI Taxonomy" id="2795217"/>
    <lineage>
        <taxon>Bacteria</taxon>
        <taxon>Pseudomonadati</taxon>
        <taxon>Pseudomonadota</taxon>
        <taxon>Betaproteobacteria</taxon>
        <taxon>Burkholderiales</taxon>
        <taxon>Comamonadaceae</taxon>
        <taxon>Ramlibacter</taxon>
    </lineage>
</organism>
<comment type="caution">
    <text evidence="3">The sequence shown here is derived from an EMBL/GenBank/DDBJ whole genome shotgun (WGS) entry which is preliminary data.</text>
</comment>
<feature type="domain" description="Ribbon-helix-helix protein RHH" evidence="2">
    <location>
        <begin position="1"/>
        <end position="47"/>
    </location>
</feature>
<evidence type="ECO:0000259" key="2">
    <source>
        <dbReference type="Pfam" id="PF19839"/>
    </source>
</evidence>
<dbReference type="Proteomes" id="UP000617041">
    <property type="component" value="Unassembled WGS sequence"/>
</dbReference>
<evidence type="ECO:0000313" key="3">
    <source>
        <dbReference type="EMBL" id="MBK0392888.1"/>
    </source>
</evidence>
<dbReference type="InterPro" id="IPR045559">
    <property type="entry name" value="RHH_9"/>
</dbReference>
<dbReference type="RefSeq" id="WP_200787796.1">
    <property type="nucleotide sequence ID" value="NZ_JAEDAO010000001.1"/>
</dbReference>
<feature type="region of interest" description="Disordered" evidence="1">
    <location>
        <begin position="43"/>
        <end position="64"/>
    </location>
</feature>
<reference evidence="3" key="1">
    <citation type="submission" date="2020-12" db="EMBL/GenBank/DDBJ databases">
        <title>Ramlibacter sp. nov., isolated from a freshwater alga, Cryptomonas.</title>
        <authorList>
            <person name="Kim H.M."/>
            <person name="Jeon C.O."/>
        </authorList>
    </citation>
    <scope>NUCLEOTIDE SEQUENCE</scope>
    <source>
        <strain evidence="3">CrO1</strain>
    </source>
</reference>
<protein>
    <submittedName>
        <fullName evidence="3">Ribbon-helix-helix protein, CopG family</fullName>
    </submittedName>
</protein>
<sequence>MEDKTARFTILIDADRKREFEALCAAQDVTASQMIRRLMREYLSKHGVDPGDKARRPSTRRKTQ</sequence>
<dbReference type="Pfam" id="PF19839">
    <property type="entry name" value="RHH_9"/>
    <property type="match status" value="1"/>
</dbReference>
<dbReference type="EMBL" id="JAEDAO010000001">
    <property type="protein sequence ID" value="MBK0392888.1"/>
    <property type="molecule type" value="Genomic_DNA"/>
</dbReference>
<dbReference type="GO" id="GO:0006355">
    <property type="term" value="P:regulation of DNA-templated transcription"/>
    <property type="evidence" value="ECO:0007669"/>
    <property type="project" value="InterPro"/>
</dbReference>
<gene>
    <name evidence="3" type="ORF">I8E28_09810</name>
</gene>
<evidence type="ECO:0000313" key="4">
    <source>
        <dbReference type="Proteomes" id="UP000617041"/>
    </source>
</evidence>
<dbReference type="AlphaFoldDB" id="A0A934URN8"/>
<keyword evidence="4" id="KW-1185">Reference proteome</keyword>
<dbReference type="SUPFAM" id="SSF47598">
    <property type="entry name" value="Ribbon-helix-helix"/>
    <property type="match status" value="1"/>
</dbReference>
<feature type="compositionally biased region" description="Basic and acidic residues" evidence="1">
    <location>
        <begin position="43"/>
        <end position="55"/>
    </location>
</feature>
<name>A0A934URN8_9BURK</name>
<dbReference type="Gene3D" id="1.10.1220.10">
    <property type="entry name" value="Met repressor-like"/>
    <property type="match status" value="1"/>
</dbReference>
<dbReference type="InterPro" id="IPR013321">
    <property type="entry name" value="Arc_rbn_hlx_hlx"/>
</dbReference>
<dbReference type="InterPro" id="IPR010985">
    <property type="entry name" value="Ribbon_hlx_hlx"/>
</dbReference>
<evidence type="ECO:0000256" key="1">
    <source>
        <dbReference type="SAM" id="MobiDB-lite"/>
    </source>
</evidence>
<proteinExistence type="predicted"/>
<accession>A0A934URN8</accession>